<proteinExistence type="predicted"/>
<evidence type="ECO:0000313" key="1">
    <source>
        <dbReference type="EMBL" id="MFD0979427.1"/>
    </source>
</evidence>
<dbReference type="Gene3D" id="3.30.300.20">
    <property type="match status" value="2"/>
</dbReference>
<dbReference type="SUPFAM" id="SSF82784">
    <property type="entry name" value="OsmC-like"/>
    <property type="match status" value="2"/>
</dbReference>
<accession>A0ABW3IP94</accession>
<dbReference type="InterPro" id="IPR003718">
    <property type="entry name" value="OsmC/Ohr_fam"/>
</dbReference>
<reference evidence="2" key="1">
    <citation type="journal article" date="2019" name="Int. J. Syst. Evol. Microbiol.">
        <title>The Global Catalogue of Microorganisms (GCM) 10K type strain sequencing project: providing services to taxonomists for standard genome sequencing and annotation.</title>
        <authorList>
            <consortium name="The Broad Institute Genomics Platform"/>
            <consortium name="The Broad Institute Genome Sequencing Center for Infectious Disease"/>
            <person name="Wu L."/>
            <person name="Ma J."/>
        </authorList>
    </citation>
    <scope>NUCLEOTIDE SEQUENCE [LARGE SCALE GENOMIC DNA]</scope>
    <source>
        <strain evidence="2">CCUG 60524</strain>
    </source>
</reference>
<organism evidence="1 2">
    <name type="scientific">Tropicimonas aquimaris</name>
    <dbReference type="NCBI Taxonomy" id="914152"/>
    <lineage>
        <taxon>Bacteria</taxon>
        <taxon>Pseudomonadati</taxon>
        <taxon>Pseudomonadota</taxon>
        <taxon>Alphaproteobacteria</taxon>
        <taxon>Rhodobacterales</taxon>
        <taxon>Roseobacteraceae</taxon>
        <taxon>Tropicimonas</taxon>
    </lineage>
</organism>
<dbReference type="Proteomes" id="UP001597108">
    <property type="component" value="Unassembled WGS sequence"/>
</dbReference>
<dbReference type="EMBL" id="JBHTJT010000008">
    <property type="protein sequence ID" value="MFD0979427.1"/>
    <property type="molecule type" value="Genomic_DNA"/>
</dbReference>
<dbReference type="InterPro" id="IPR015946">
    <property type="entry name" value="KH_dom-like_a/b"/>
</dbReference>
<keyword evidence="2" id="KW-1185">Reference proteome</keyword>
<protein>
    <submittedName>
        <fullName evidence="1">OsmC family protein</fullName>
    </submittedName>
</protein>
<comment type="caution">
    <text evidence="1">The sequence shown here is derived from an EMBL/GenBank/DDBJ whole genome shotgun (WGS) entry which is preliminary data.</text>
</comment>
<evidence type="ECO:0000313" key="2">
    <source>
        <dbReference type="Proteomes" id="UP001597108"/>
    </source>
</evidence>
<gene>
    <name evidence="1" type="ORF">ACFQ2S_07130</name>
</gene>
<dbReference type="Pfam" id="PF02566">
    <property type="entry name" value="OsmC"/>
    <property type="match status" value="1"/>
</dbReference>
<dbReference type="InterPro" id="IPR036102">
    <property type="entry name" value="OsmC/Ohrsf"/>
</dbReference>
<sequence>MPGKHGDDILGAEGGELIFDAGASAAAAESSGVGGNACRMIGWSLSGFQKVGVLTNGATGRSWRMASDEGPNLNGWDAAPPPLGFLSVGFALAFAEEIAALARLRKVDLGTYGIEVDNFYTIEGRMRDKTMRGGALPVVVSIVPDREIDHEAVVGLVQDAVHVASVTGAIRGSHVGRFRAVLNGAELDLQHAKPTGALPTDPLPNCAAFPPVGATDILIPNGWSRKSESPHPLHVSAAGHVRSDLVLELTQELRAPCGSAWRFRAGGAGAPDAVSYVSAGIGFCFMTQMEILAGMHGVNLDAVRIVQDTRFGPGGASSGTGRVAAFEPVETHVFIESRTASPAQVVELIDLAERACYLHALCRTPLKPQVRVRDRIGEAG</sequence>
<dbReference type="RefSeq" id="WP_386073765.1">
    <property type="nucleotide sequence ID" value="NZ_JBHTJT010000008.1"/>
</dbReference>
<name>A0ABW3IP94_9RHOB</name>